<evidence type="ECO:0000313" key="2">
    <source>
        <dbReference type="EMBL" id="CAG8657749.1"/>
    </source>
</evidence>
<proteinExistence type="inferred from homology"/>
<dbReference type="PANTHER" id="PTHR11102">
    <property type="entry name" value="SEL-1-LIKE PROTEIN"/>
    <property type="match status" value="1"/>
</dbReference>
<evidence type="ECO:0000313" key="3">
    <source>
        <dbReference type="Proteomes" id="UP000789570"/>
    </source>
</evidence>
<dbReference type="AlphaFoldDB" id="A0A9N9DYG4"/>
<gene>
    <name evidence="2" type="ORF">FCALED_LOCUS11392</name>
</gene>
<protein>
    <submittedName>
        <fullName evidence="2">8711_t:CDS:1</fullName>
    </submittedName>
</protein>
<dbReference type="Gene3D" id="1.25.40.10">
    <property type="entry name" value="Tetratricopeptide repeat domain"/>
    <property type="match status" value="1"/>
</dbReference>
<dbReference type="InterPro" id="IPR011009">
    <property type="entry name" value="Kinase-like_dom_sf"/>
</dbReference>
<dbReference type="InterPro" id="IPR011990">
    <property type="entry name" value="TPR-like_helical_dom_sf"/>
</dbReference>
<keyword evidence="3" id="KW-1185">Reference proteome</keyword>
<evidence type="ECO:0000256" key="1">
    <source>
        <dbReference type="ARBA" id="ARBA00038101"/>
    </source>
</evidence>
<dbReference type="Pfam" id="PF08238">
    <property type="entry name" value="Sel1"/>
    <property type="match status" value="3"/>
</dbReference>
<comment type="similarity">
    <text evidence="1">Belongs to the sel-1 family.</text>
</comment>
<dbReference type="SMART" id="SM00671">
    <property type="entry name" value="SEL1"/>
    <property type="match status" value="3"/>
</dbReference>
<dbReference type="SUPFAM" id="SSF81901">
    <property type="entry name" value="HCP-like"/>
    <property type="match status" value="1"/>
</dbReference>
<dbReference type="EMBL" id="CAJVPQ010004757">
    <property type="protein sequence ID" value="CAG8657749.1"/>
    <property type="molecule type" value="Genomic_DNA"/>
</dbReference>
<accession>A0A9N9DYG4</accession>
<comment type="caution">
    <text evidence="2">The sequence shown here is derived from an EMBL/GenBank/DDBJ whole genome shotgun (WGS) entry which is preliminary data.</text>
</comment>
<dbReference type="OrthoDB" id="2382068at2759"/>
<organism evidence="2 3">
    <name type="scientific">Funneliformis caledonium</name>
    <dbReference type="NCBI Taxonomy" id="1117310"/>
    <lineage>
        <taxon>Eukaryota</taxon>
        <taxon>Fungi</taxon>
        <taxon>Fungi incertae sedis</taxon>
        <taxon>Mucoromycota</taxon>
        <taxon>Glomeromycotina</taxon>
        <taxon>Glomeromycetes</taxon>
        <taxon>Glomerales</taxon>
        <taxon>Glomeraceae</taxon>
        <taxon>Funneliformis</taxon>
    </lineage>
</organism>
<dbReference type="Proteomes" id="UP000789570">
    <property type="component" value="Unassembled WGS sequence"/>
</dbReference>
<dbReference type="InterPro" id="IPR050767">
    <property type="entry name" value="Sel1_AlgK"/>
</dbReference>
<dbReference type="InterPro" id="IPR006597">
    <property type="entry name" value="Sel1-like"/>
</dbReference>
<name>A0A9N9DYG4_9GLOM</name>
<reference evidence="2" key="1">
    <citation type="submission" date="2021-06" db="EMBL/GenBank/DDBJ databases">
        <authorList>
            <person name="Kallberg Y."/>
            <person name="Tangrot J."/>
            <person name="Rosling A."/>
        </authorList>
    </citation>
    <scope>NUCLEOTIDE SEQUENCE</scope>
    <source>
        <strain evidence="2">UK204</strain>
    </source>
</reference>
<dbReference type="PANTHER" id="PTHR11102:SF160">
    <property type="entry name" value="ERAD-ASSOCIATED E3 UBIQUITIN-PROTEIN LIGASE COMPONENT HRD3"/>
    <property type="match status" value="1"/>
</dbReference>
<sequence>MALEYIDQKIKNGDITFFEYEEFSKVEKVCKGGFGIIKSADWENRGIKVALKTLKNKPSINEDSMNRFLKEQLELQCDGGELSDEIFDALHEIIHAYLNNNKVGLNNLLKEALDKHESKSREIFKFLMDDPTIKHYELIIGVFYGKGFGVCQDDEESYKWIAKASKKNDIDGDCELGSCYYRGYGIEKNLEKAVSYYQHASNGGLNVALYNLAICYANGYGVRKNLSEAFKLYKRSAENGYILSQKNLW</sequence>
<dbReference type="SUPFAM" id="SSF56112">
    <property type="entry name" value="Protein kinase-like (PK-like)"/>
    <property type="match status" value="1"/>
</dbReference>
<dbReference type="Gene3D" id="1.10.510.10">
    <property type="entry name" value="Transferase(Phosphotransferase) domain 1"/>
    <property type="match status" value="1"/>
</dbReference>